<protein>
    <submittedName>
        <fullName evidence="5">Helix-turn-helix domain-containing protein</fullName>
    </submittedName>
</protein>
<dbReference type="SUPFAM" id="SSF46689">
    <property type="entry name" value="Homeodomain-like"/>
    <property type="match status" value="1"/>
</dbReference>
<dbReference type="InterPro" id="IPR018060">
    <property type="entry name" value="HTH_AraC"/>
</dbReference>
<dbReference type="Gene3D" id="2.60.120.10">
    <property type="entry name" value="Jelly Rolls"/>
    <property type="match status" value="1"/>
</dbReference>
<organism evidence="5 6">
    <name type="scientific">Azospirillum oleiclasticum</name>
    <dbReference type="NCBI Taxonomy" id="2735135"/>
    <lineage>
        <taxon>Bacteria</taxon>
        <taxon>Pseudomonadati</taxon>
        <taxon>Pseudomonadota</taxon>
        <taxon>Alphaproteobacteria</taxon>
        <taxon>Rhodospirillales</taxon>
        <taxon>Azospirillaceae</taxon>
        <taxon>Azospirillum</taxon>
    </lineage>
</organism>
<keyword evidence="6" id="KW-1185">Reference proteome</keyword>
<evidence type="ECO:0000256" key="1">
    <source>
        <dbReference type="ARBA" id="ARBA00023015"/>
    </source>
</evidence>
<keyword evidence="1" id="KW-0805">Transcription regulation</keyword>
<dbReference type="PANTHER" id="PTHR43280">
    <property type="entry name" value="ARAC-FAMILY TRANSCRIPTIONAL REGULATOR"/>
    <property type="match status" value="1"/>
</dbReference>
<keyword evidence="2" id="KW-0238">DNA-binding</keyword>
<accession>A0ABX2T6H8</accession>
<evidence type="ECO:0000256" key="3">
    <source>
        <dbReference type="ARBA" id="ARBA00023163"/>
    </source>
</evidence>
<dbReference type="EMBL" id="JABFDB010000004">
    <property type="protein sequence ID" value="NYZ19786.1"/>
    <property type="molecule type" value="Genomic_DNA"/>
</dbReference>
<dbReference type="CDD" id="cd06999">
    <property type="entry name" value="cupin_HpaA-like_N"/>
    <property type="match status" value="1"/>
</dbReference>
<dbReference type="InterPro" id="IPR009057">
    <property type="entry name" value="Homeodomain-like_sf"/>
</dbReference>
<evidence type="ECO:0000313" key="6">
    <source>
        <dbReference type="Proteomes" id="UP000584642"/>
    </source>
</evidence>
<dbReference type="PRINTS" id="PR00032">
    <property type="entry name" value="HTHARAC"/>
</dbReference>
<dbReference type="Gene3D" id="1.10.10.60">
    <property type="entry name" value="Homeodomain-like"/>
    <property type="match status" value="1"/>
</dbReference>
<reference evidence="5 6" key="1">
    <citation type="submission" date="2020-05" db="EMBL/GenBank/DDBJ databases">
        <title>Azospirillum oleiclasticum sp. nov, a nitrogen-fixing and heavy crude oil-emulsifying bacterium isolated from the crude oil of Yumen Oilfield.</title>
        <authorList>
            <person name="Wu D."/>
            <person name="Cai M."/>
            <person name="Zhang X."/>
        </authorList>
    </citation>
    <scope>NUCLEOTIDE SEQUENCE [LARGE SCALE GENOMIC DNA]</scope>
    <source>
        <strain evidence="5 6">ROY-1-1-2</strain>
    </source>
</reference>
<dbReference type="Pfam" id="PF12833">
    <property type="entry name" value="HTH_18"/>
    <property type="match status" value="1"/>
</dbReference>
<evidence type="ECO:0000256" key="2">
    <source>
        <dbReference type="ARBA" id="ARBA00023125"/>
    </source>
</evidence>
<dbReference type="SMART" id="SM00342">
    <property type="entry name" value="HTH_ARAC"/>
    <property type="match status" value="1"/>
</dbReference>
<dbReference type="RefSeq" id="WP_180281550.1">
    <property type="nucleotide sequence ID" value="NZ_JABFDB010000004.1"/>
</dbReference>
<dbReference type="InterPro" id="IPR014710">
    <property type="entry name" value="RmlC-like_jellyroll"/>
</dbReference>
<evidence type="ECO:0000259" key="4">
    <source>
        <dbReference type="PROSITE" id="PS01124"/>
    </source>
</evidence>
<feature type="domain" description="HTH araC/xylS-type" evidence="4">
    <location>
        <begin position="192"/>
        <end position="290"/>
    </location>
</feature>
<name>A0ABX2T6H8_9PROT</name>
<comment type="caution">
    <text evidence="5">The sequence shown here is derived from an EMBL/GenBank/DDBJ whole genome shotgun (WGS) entry which is preliminary data.</text>
</comment>
<dbReference type="Proteomes" id="UP000584642">
    <property type="component" value="Unassembled WGS sequence"/>
</dbReference>
<dbReference type="InterPro" id="IPR020449">
    <property type="entry name" value="Tscrpt_reg_AraC-type_HTH"/>
</dbReference>
<dbReference type="PROSITE" id="PS01124">
    <property type="entry name" value="HTH_ARAC_FAMILY_2"/>
    <property type="match status" value="1"/>
</dbReference>
<dbReference type="InterPro" id="IPR047264">
    <property type="entry name" value="Cupin_HpaA-like_N"/>
</dbReference>
<gene>
    <name evidence="5" type="ORF">HND93_08685</name>
</gene>
<evidence type="ECO:0000313" key="5">
    <source>
        <dbReference type="EMBL" id="NYZ19786.1"/>
    </source>
</evidence>
<dbReference type="PANTHER" id="PTHR43280:SF32">
    <property type="entry name" value="TRANSCRIPTIONAL REGULATORY PROTEIN"/>
    <property type="match status" value="1"/>
</dbReference>
<sequence length="297" mass="32518">MTAPIPTFMLYGEPPGEVEPGFVHVESIPTRGRLVDWTIRPHRHTGLRHALLVSGGGGLFRVDEAVRPFRAPAFLAVPVGVVHGFDFEPETQGQVLTMSDGFVSDALAGVREPALRTALEMPLLHDLDPGDRALPDLAHAFAAVEREFLWSGVGRASAIAAHVALILVTVARLGQDGSAAADIAGPDLRLVGRLRQLVEQRFREHWAVEAYADALGVTAGRLNTACRRVAGCSTLQLVHNRLLLEAKRNLIYTAMTMSEVGYHLGFEDPAYFSRFFTKREGMTPLAYRQRHVRGAED</sequence>
<proteinExistence type="predicted"/>
<keyword evidence="3" id="KW-0804">Transcription</keyword>